<dbReference type="Pfam" id="PF12158">
    <property type="entry name" value="DUF3592"/>
    <property type="match status" value="1"/>
</dbReference>
<name>A0A543NIF5_9ACTN</name>
<gene>
    <name evidence="3" type="ORF">FHX37_1527</name>
</gene>
<evidence type="ECO:0000313" key="3">
    <source>
        <dbReference type="EMBL" id="TQN31619.1"/>
    </source>
</evidence>
<organism evidence="3 4">
    <name type="scientific">Haloactinospora alba</name>
    <dbReference type="NCBI Taxonomy" id="405555"/>
    <lineage>
        <taxon>Bacteria</taxon>
        <taxon>Bacillati</taxon>
        <taxon>Actinomycetota</taxon>
        <taxon>Actinomycetes</taxon>
        <taxon>Streptosporangiales</taxon>
        <taxon>Nocardiopsidaceae</taxon>
        <taxon>Haloactinospora</taxon>
    </lineage>
</organism>
<accession>A0A543NIF5</accession>
<dbReference type="AlphaFoldDB" id="A0A543NIF5"/>
<evidence type="ECO:0000256" key="1">
    <source>
        <dbReference type="SAM" id="Phobius"/>
    </source>
</evidence>
<evidence type="ECO:0000259" key="2">
    <source>
        <dbReference type="Pfam" id="PF12158"/>
    </source>
</evidence>
<protein>
    <submittedName>
        <fullName evidence="3">Uncharacterized protein DUF3592</fullName>
    </submittedName>
</protein>
<keyword evidence="1" id="KW-0812">Transmembrane</keyword>
<dbReference type="Proteomes" id="UP000317422">
    <property type="component" value="Unassembled WGS sequence"/>
</dbReference>
<keyword evidence="1" id="KW-1133">Transmembrane helix</keyword>
<feature type="transmembrane region" description="Helical" evidence="1">
    <location>
        <begin position="12"/>
        <end position="35"/>
    </location>
</feature>
<dbReference type="PROSITE" id="PS51257">
    <property type="entry name" value="PROKAR_LIPOPROTEIN"/>
    <property type="match status" value="1"/>
</dbReference>
<dbReference type="InterPro" id="IPR021994">
    <property type="entry name" value="DUF3592"/>
</dbReference>
<feature type="domain" description="DUF3592" evidence="2">
    <location>
        <begin position="47"/>
        <end position="116"/>
    </location>
</feature>
<proteinExistence type="predicted"/>
<keyword evidence="4" id="KW-1185">Reference proteome</keyword>
<feature type="transmembrane region" description="Helical" evidence="1">
    <location>
        <begin position="128"/>
        <end position="151"/>
    </location>
</feature>
<comment type="caution">
    <text evidence="3">The sequence shown here is derived from an EMBL/GenBank/DDBJ whole genome shotgun (WGS) entry which is preliminary data.</text>
</comment>
<sequence>MMAKLRATRKRLSPQASVLGVGLIVLLVGCVALFVGMTDYTDHTERVEATVEERDVDIERDSDGDRVGKDITVYVDYTVEQESYRDMQLYGLGTDDYHEGESLTVAYAPDEPEHVVTPRSTEPGAYDLAWYAGLVVVVVGVVITAVGGVMMRLRK</sequence>
<evidence type="ECO:0000313" key="4">
    <source>
        <dbReference type="Proteomes" id="UP000317422"/>
    </source>
</evidence>
<keyword evidence="1" id="KW-0472">Membrane</keyword>
<reference evidence="3 4" key="1">
    <citation type="submission" date="2019-06" db="EMBL/GenBank/DDBJ databases">
        <title>Sequencing the genomes of 1000 actinobacteria strains.</title>
        <authorList>
            <person name="Klenk H.-P."/>
        </authorList>
    </citation>
    <scope>NUCLEOTIDE SEQUENCE [LARGE SCALE GENOMIC DNA]</scope>
    <source>
        <strain evidence="3 4">DSM 45015</strain>
    </source>
</reference>
<dbReference type="EMBL" id="VFQC01000001">
    <property type="protein sequence ID" value="TQN31619.1"/>
    <property type="molecule type" value="Genomic_DNA"/>
</dbReference>
<dbReference type="OrthoDB" id="3436793at2"/>